<comment type="caution">
    <text evidence="1">The sequence shown here is derived from an EMBL/GenBank/DDBJ whole genome shotgun (WGS) entry which is preliminary data.</text>
</comment>
<evidence type="ECO:0000313" key="1">
    <source>
        <dbReference type="EMBL" id="KAI2387402.1"/>
    </source>
</evidence>
<reference evidence="1" key="1">
    <citation type="journal article" date="2022" name="bioRxiv">
        <title>Population genetic analysis of Ophidiomyces ophidiicola, the causative agent of snake fungal disease, indicates recent introductions to the USA.</title>
        <authorList>
            <person name="Ladner J.T."/>
            <person name="Palmer J.M."/>
            <person name="Ettinger C.L."/>
            <person name="Stajich J.E."/>
            <person name="Farrell T.M."/>
            <person name="Glorioso B.M."/>
            <person name="Lawson B."/>
            <person name="Price S.J."/>
            <person name="Stengle A.G."/>
            <person name="Grear D.A."/>
            <person name="Lorch J.M."/>
        </authorList>
    </citation>
    <scope>NUCLEOTIDE SEQUENCE</scope>
    <source>
        <strain evidence="1">NWHC 24266-5</strain>
    </source>
</reference>
<organism evidence="1">
    <name type="scientific">Ophidiomyces ophidiicola</name>
    <dbReference type="NCBI Taxonomy" id="1387563"/>
    <lineage>
        <taxon>Eukaryota</taxon>
        <taxon>Fungi</taxon>
        <taxon>Dikarya</taxon>
        <taxon>Ascomycota</taxon>
        <taxon>Pezizomycotina</taxon>
        <taxon>Eurotiomycetes</taxon>
        <taxon>Eurotiomycetidae</taxon>
        <taxon>Onygenales</taxon>
        <taxon>Onygenaceae</taxon>
        <taxon>Ophidiomyces</taxon>
    </lineage>
</organism>
<sequence length="243" mass="26276">MASDASPGFRPALIVVDMQEDFCIPNPLGVQGGRELVPVVNEVLGFPGFVIRVATQDFHPASHISFATNHPPPNNRPFESCIRMRNPVSGRQPESVSQRLWPIHCVQNTPGAELLPDLNVGLLDVVVKKGMDERVEMYSGFADAFGNIDCVATGGASADLTVILMDKGVTDVFVVGLAGDYCVKYTALDAAKNGFRAYMVEEGTKYVDPRDGQQQTKAQFATEGVMVVGLDSPELMRVKMATT</sequence>
<dbReference type="EMBL" id="JALBCA010000039">
    <property type="protein sequence ID" value="KAI2387402.1"/>
    <property type="molecule type" value="Genomic_DNA"/>
</dbReference>
<proteinExistence type="predicted"/>
<dbReference type="EC" id="3.5.1.19" evidence="1"/>
<keyword evidence="1" id="KW-0378">Hydrolase</keyword>
<name>A0ACB8UXB1_9EURO</name>
<accession>A0ACB8UXB1</accession>
<gene>
    <name evidence="1" type="primary">PNC1</name>
    <name evidence="1" type="ORF">LOY88_003091</name>
</gene>
<protein>
    <submittedName>
        <fullName evidence="1">NAD(+) salvage pathway protein</fullName>
        <ecNumber evidence="1">3.5.1.19</ecNumber>
    </submittedName>
</protein>